<evidence type="ECO:0000256" key="1">
    <source>
        <dbReference type="SAM" id="Coils"/>
    </source>
</evidence>
<dbReference type="EMBL" id="NKHU02000303">
    <property type="protein sequence ID" value="RHZ45038.1"/>
    <property type="molecule type" value="Genomic_DNA"/>
</dbReference>
<keyword evidence="1" id="KW-0175">Coiled coil</keyword>
<reference evidence="3" key="1">
    <citation type="submission" date="2018-08" db="EMBL/GenBank/DDBJ databases">
        <title>Draft genome sequence of azole-resistant Aspergillus thermomutatus (Neosartorya pseudofischeri) strain HMR AF 39, isolated from a human nasal aspirate.</title>
        <authorList>
            <person name="Parent-Michaud M."/>
            <person name="Dufresne P.J."/>
            <person name="Fournier E."/>
            <person name="Martineau C."/>
            <person name="Moreira S."/>
            <person name="Perkins V."/>
            <person name="De Repentigny L."/>
            <person name="Dufresne S.F."/>
        </authorList>
    </citation>
    <scope>NUCLEOTIDE SEQUENCE [LARGE SCALE GENOMIC DNA]</scope>
    <source>
        <strain evidence="3">HMR AF 39</strain>
    </source>
</reference>
<feature type="compositionally biased region" description="Basic and acidic residues" evidence="2">
    <location>
        <begin position="124"/>
        <end position="134"/>
    </location>
</feature>
<proteinExistence type="predicted"/>
<evidence type="ECO:0000313" key="3">
    <source>
        <dbReference type="EMBL" id="RHZ45038.1"/>
    </source>
</evidence>
<evidence type="ECO:0000256" key="2">
    <source>
        <dbReference type="SAM" id="MobiDB-lite"/>
    </source>
</evidence>
<gene>
    <name evidence="3" type="ORF">CDV56_103130</name>
</gene>
<feature type="compositionally biased region" description="Low complexity" evidence="2">
    <location>
        <begin position="113"/>
        <end position="123"/>
    </location>
</feature>
<dbReference type="VEuPathDB" id="FungiDB:CDV56_103130"/>
<evidence type="ECO:0000313" key="4">
    <source>
        <dbReference type="Proteomes" id="UP000215305"/>
    </source>
</evidence>
<protein>
    <submittedName>
        <fullName evidence="3">Uncharacterized protein</fullName>
    </submittedName>
</protein>
<comment type="caution">
    <text evidence="3">The sequence shown here is derived from an EMBL/GenBank/DDBJ whole genome shotgun (WGS) entry which is preliminary data.</text>
</comment>
<dbReference type="RefSeq" id="XP_026610575.1">
    <property type="nucleotide sequence ID" value="XM_026756749.1"/>
</dbReference>
<feature type="region of interest" description="Disordered" evidence="2">
    <location>
        <begin position="110"/>
        <end position="160"/>
    </location>
</feature>
<organism evidence="3 4">
    <name type="scientific">Aspergillus thermomutatus</name>
    <name type="common">Neosartorya pseudofischeri</name>
    <dbReference type="NCBI Taxonomy" id="41047"/>
    <lineage>
        <taxon>Eukaryota</taxon>
        <taxon>Fungi</taxon>
        <taxon>Dikarya</taxon>
        <taxon>Ascomycota</taxon>
        <taxon>Pezizomycotina</taxon>
        <taxon>Eurotiomycetes</taxon>
        <taxon>Eurotiomycetidae</taxon>
        <taxon>Eurotiales</taxon>
        <taxon>Aspergillaceae</taxon>
        <taxon>Aspergillus</taxon>
        <taxon>Aspergillus subgen. Fumigati</taxon>
    </lineage>
</organism>
<feature type="coiled-coil region" evidence="1">
    <location>
        <begin position="429"/>
        <end position="456"/>
    </location>
</feature>
<name>A0A397G606_ASPTH</name>
<dbReference type="AlphaFoldDB" id="A0A397G606"/>
<sequence>MSTLNLNQAYTYLVEAGLFQHTGRGGAKTNTVPVGIQNGSKLEAGPLGNLKSAVSEQVQRINDPGTLSLPALEVRGGLNAADVLKKAVEVAAILKVEGAEEASKKLITIINGTDNNPTDNNPTDNDRTNNDRTDNSGSGNNDSDDSSGKTDRAPSDSIVDLENRSAKYTWDRHGLQYVTTIEDGDEVTLLVEEKTARKSVRSKDETVSYYHVEIKDRKTGKYQRQIKSAADVEPLLDDWNKLERKMVIHAGSKKEKFTRKSTGGVKKFHWFACRRLQRGNKDSMARDANTKCCVEFNLIKGIKVLLLNDLRHLSGETKVNDWVKKTGGRDRQRLPMEEEPRKYEEVNLAYDSDQGQRGRKGKTWRQIQKESYARRGIPLGEEAAPIQGEIESRVQRVEQRIDGLAKDFGDYKGILESLVKTIESTNTKLEKIGEDRQETKNAIKSLAERIDEISRAHAVIAPFLSNLFHKVVYLLALYEVV</sequence>
<keyword evidence="4" id="KW-1185">Reference proteome</keyword>
<dbReference type="GeneID" id="38125104"/>
<accession>A0A397G606</accession>
<dbReference type="OrthoDB" id="10417261at2759"/>
<dbReference type="Proteomes" id="UP000215305">
    <property type="component" value="Unassembled WGS sequence"/>
</dbReference>